<name>X0H7C0_FUSOX</name>
<dbReference type="HOGENOM" id="CLU_1496277_0_0_1"/>
<accession>X0H7C0</accession>
<dbReference type="AlphaFoldDB" id="X0H7C0"/>
<sequence>MAKIPPEVKNKVHADFVPDLRYGPLYYQSEFKQTDNPCLNVLELILQHPRKNIRVVVPIIKDASLVVQTQYGPSHDTPRLLILQHVPTISFLPLLPEQCAPDQDAMAGQKALGDRLGLGGCKTWHAMQDMEQGGQAELFVLERFGEGFTGIGQDAADVNIWITGQDVFSCCGEGMLAEVD</sequence>
<gene>
    <name evidence="1" type="ORF">FOPG_12452</name>
</gene>
<protein>
    <submittedName>
        <fullName evidence="1">Uncharacterized protein</fullName>
    </submittedName>
</protein>
<reference evidence="1" key="1">
    <citation type="submission" date="2011-11" db="EMBL/GenBank/DDBJ databases">
        <title>The Genome Sequence of Fusarium oxysporum PHW808.</title>
        <authorList>
            <consortium name="The Broad Institute Genome Sequencing Platform"/>
            <person name="Ma L.-J."/>
            <person name="Gale L.R."/>
            <person name="Schwartz D.C."/>
            <person name="Zhou S."/>
            <person name="Corby-Kistler H."/>
            <person name="Young S.K."/>
            <person name="Zeng Q."/>
            <person name="Gargeya S."/>
            <person name="Fitzgerald M."/>
            <person name="Haas B."/>
            <person name="Abouelleil A."/>
            <person name="Alvarado L."/>
            <person name="Arachchi H.M."/>
            <person name="Berlin A."/>
            <person name="Brown A."/>
            <person name="Chapman S.B."/>
            <person name="Chen Z."/>
            <person name="Dunbar C."/>
            <person name="Freedman E."/>
            <person name="Gearin G."/>
            <person name="Goldberg J."/>
            <person name="Griggs A."/>
            <person name="Gujja S."/>
            <person name="Heiman D."/>
            <person name="Howarth C."/>
            <person name="Larson L."/>
            <person name="Lui A."/>
            <person name="MacDonald P.J.P."/>
            <person name="Montmayeur A."/>
            <person name="Murphy C."/>
            <person name="Neiman D."/>
            <person name="Pearson M."/>
            <person name="Priest M."/>
            <person name="Roberts A."/>
            <person name="Saif S."/>
            <person name="Shea T."/>
            <person name="Shenoy N."/>
            <person name="Sisk P."/>
            <person name="Stolte C."/>
            <person name="Sykes S."/>
            <person name="Wortman J."/>
            <person name="Nusbaum C."/>
            <person name="Birren B."/>
        </authorList>
    </citation>
    <scope>NUCLEOTIDE SEQUENCE [LARGE SCALE GENOMIC DNA]</scope>
    <source>
        <strain evidence="1">54008</strain>
    </source>
</reference>
<evidence type="ECO:0000313" key="1">
    <source>
        <dbReference type="EMBL" id="EXL71903.1"/>
    </source>
</evidence>
<reference evidence="1" key="2">
    <citation type="submission" date="2012-05" db="EMBL/GenBank/DDBJ databases">
        <title>The Genome Annotation of Fusarium oxysporum PHW808.</title>
        <authorList>
            <consortium name="The Broad Institute Genomics Platform"/>
            <person name="Ma L.-J."/>
            <person name="Corby-Kistler H."/>
            <person name="Broz K."/>
            <person name="Gale L.R."/>
            <person name="Jonkers W."/>
            <person name="O'Donnell K."/>
            <person name="Ploetz R."/>
            <person name="Steinberg C."/>
            <person name="Schwartz D.C."/>
            <person name="VanEtten H."/>
            <person name="Zhou S."/>
            <person name="Young S.K."/>
            <person name="Zeng Q."/>
            <person name="Gargeya S."/>
            <person name="Fitzgerald M."/>
            <person name="Abouelleil A."/>
            <person name="Alvarado L."/>
            <person name="Chapman S.B."/>
            <person name="Gainer-Dewar J."/>
            <person name="Goldberg J."/>
            <person name="Griggs A."/>
            <person name="Gujja S."/>
            <person name="Hansen M."/>
            <person name="Howarth C."/>
            <person name="Imamovic A."/>
            <person name="Ireland A."/>
            <person name="Larimer J."/>
            <person name="McCowan C."/>
            <person name="Murphy C."/>
            <person name="Pearson M."/>
            <person name="Poon T.W."/>
            <person name="Priest M."/>
            <person name="Roberts A."/>
            <person name="Saif S."/>
            <person name="Shea T."/>
            <person name="Sykes S."/>
            <person name="Wortman J."/>
            <person name="Nusbaum C."/>
            <person name="Birren B."/>
        </authorList>
    </citation>
    <scope>NUCLEOTIDE SEQUENCE</scope>
    <source>
        <strain evidence="1">54008</strain>
    </source>
</reference>
<dbReference type="EMBL" id="JH658886">
    <property type="protein sequence ID" value="EXL71903.1"/>
    <property type="molecule type" value="Genomic_DNA"/>
</dbReference>
<proteinExistence type="predicted"/>
<organism evidence="1">
    <name type="scientific">Fusarium oxysporum f. sp. conglutinans race 2 54008</name>
    <dbReference type="NCBI Taxonomy" id="1089457"/>
    <lineage>
        <taxon>Eukaryota</taxon>
        <taxon>Fungi</taxon>
        <taxon>Dikarya</taxon>
        <taxon>Ascomycota</taxon>
        <taxon>Pezizomycotina</taxon>
        <taxon>Sordariomycetes</taxon>
        <taxon>Hypocreomycetidae</taxon>
        <taxon>Hypocreales</taxon>
        <taxon>Nectriaceae</taxon>
        <taxon>Fusarium</taxon>
        <taxon>Fusarium oxysporum species complex</taxon>
    </lineage>
</organism>
<dbReference type="Proteomes" id="UP000030676">
    <property type="component" value="Unassembled WGS sequence"/>
</dbReference>